<reference evidence="1" key="1">
    <citation type="submission" date="2023-08" db="EMBL/GenBank/DDBJ databases">
        <authorList>
            <person name="Audoor S."/>
            <person name="Bilcke G."/>
        </authorList>
    </citation>
    <scope>NUCLEOTIDE SEQUENCE</scope>
</reference>
<gene>
    <name evidence="1" type="ORF">CYCCA115_LOCUS13516</name>
</gene>
<dbReference type="Proteomes" id="UP001295423">
    <property type="component" value="Unassembled WGS sequence"/>
</dbReference>
<evidence type="ECO:0000313" key="1">
    <source>
        <dbReference type="EMBL" id="CAJ1952364.1"/>
    </source>
</evidence>
<accession>A0AAD2FT62</accession>
<evidence type="ECO:0000313" key="2">
    <source>
        <dbReference type="Proteomes" id="UP001295423"/>
    </source>
</evidence>
<comment type="caution">
    <text evidence="1">The sequence shown here is derived from an EMBL/GenBank/DDBJ whole genome shotgun (WGS) entry which is preliminary data.</text>
</comment>
<organism evidence="1 2">
    <name type="scientific">Cylindrotheca closterium</name>
    <dbReference type="NCBI Taxonomy" id="2856"/>
    <lineage>
        <taxon>Eukaryota</taxon>
        <taxon>Sar</taxon>
        <taxon>Stramenopiles</taxon>
        <taxon>Ochrophyta</taxon>
        <taxon>Bacillariophyta</taxon>
        <taxon>Bacillariophyceae</taxon>
        <taxon>Bacillariophycidae</taxon>
        <taxon>Bacillariales</taxon>
        <taxon>Bacillariaceae</taxon>
        <taxon>Cylindrotheca</taxon>
    </lineage>
</organism>
<dbReference type="AlphaFoldDB" id="A0AAD2FT62"/>
<protein>
    <submittedName>
        <fullName evidence="1">Uncharacterized protein</fullName>
    </submittedName>
</protein>
<keyword evidence="2" id="KW-1185">Reference proteome</keyword>
<proteinExistence type="predicted"/>
<name>A0AAD2FT62_9STRA</name>
<sequence length="229" mass="25907">MRRNDPFQGCTLLQVKDERLGTIAVVDRFATLPIYKACYHLKHTKLSSILAEMDRNGDALVDAHGMTPFHILATSAMLRTDLLGGLIDEYSMASISQKDSHGKMMMDYLLANRSSKAPSIIKLVLGRIFDAEISGWGLPKWKSILCGEIESSECWEGDMQSRLRCLHGLYERLFVYRKVEQMSLLELAAWKIRMGSGEVDRECYRLICGSDAVIGNVKWYLSRAPHDQS</sequence>
<dbReference type="EMBL" id="CAKOGP040001803">
    <property type="protein sequence ID" value="CAJ1952364.1"/>
    <property type="molecule type" value="Genomic_DNA"/>
</dbReference>